<dbReference type="FunFam" id="3.20.20.80:FF:000002">
    <property type="entry name" value="Glucan endo-1,3-beta-glucosidase 3"/>
    <property type="match status" value="1"/>
</dbReference>
<dbReference type="InterPro" id="IPR017451">
    <property type="entry name" value="F-box-assoc_interact_dom"/>
</dbReference>
<evidence type="ECO:0000256" key="5">
    <source>
        <dbReference type="ARBA" id="ARBA00022622"/>
    </source>
</evidence>
<dbReference type="GO" id="GO:0005886">
    <property type="term" value="C:plasma membrane"/>
    <property type="evidence" value="ECO:0007669"/>
    <property type="project" value="UniProtKB-SubCell"/>
</dbReference>
<dbReference type="GO" id="GO:0006952">
    <property type="term" value="P:defense response"/>
    <property type="evidence" value="ECO:0007669"/>
    <property type="project" value="UniProtKB-KW"/>
</dbReference>
<reference evidence="14" key="1">
    <citation type="submission" date="2022-04" db="EMBL/GenBank/DDBJ databases">
        <title>Carnegiea gigantea Genome sequencing and assembly v2.</title>
        <authorList>
            <person name="Copetti D."/>
            <person name="Sanderson M.J."/>
            <person name="Burquez A."/>
            <person name="Wojciechowski M.F."/>
        </authorList>
    </citation>
    <scope>NUCLEOTIDE SEQUENCE</scope>
    <source>
        <strain evidence="14">SGP5-SGP5p</strain>
        <tissue evidence="14">Aerial part</tissue>
    </source>
</reference>
<evidence type="ECO:0000256" key="12">
    <source>
        <dbReference type="RuleBase" id="RU004336"/>
    </source>
</evidence>
<keyword evidence="10 12" id="KW-0326">Glycosidase</keyword>
<dbReference type="PANTHER" id="PTHR32227">
    <property type="entry name" value="GLUCAN ENDO-1,3-BETA-GLUCOSIDASE BG1-RELATED-RELATED"/>
    <property type="match status" value="1"/>
</dbReference>
<dbReference type="InterPro" id="IPR017853">
    <property type="entry name" value="GH"/>
</dbReference>
<evidence type="ECO:0000256" key="8">
    <source>
        <dbReference type="ARBA" id="ARBA00022821"/>
    </source>
</evidence>
<dbReference type="Proteomes" id="UP001153076">
    <property type="component" value="Unassembled WGS sequence"/>
</dbReference>
<organism evidence="14 15">
    <name type="scientific">Carnegiea gigantea</name>
    <dbReference type="NCBI Taxonomy" id="171969"/>
    <lineage>
        <taxon>Eukaryota</taxon>
        <taxon>Viridiplantae</taxon>
        <taxon>Streptophyta</taxon>
        <taxon>Embryophyta</taxon>
        <taxon>Tracheophyta</taxon>
        <taxon>Spermatophyta</taxon>
        <taxon>Magnoliopsida</taxon>
        <taxon>eudicotyledons</taxon>
        <taxon>Gunneridae</taxon>
        <taxon>Pentapetalae</taxon>
        <taxon>Caryophyllales</taxon>
        <taxon>Cactineae</taxon>
        <taxon>Cactaceae</taxon>
        <taxon>Cactoideae</taxon>
        <taxon>Echinocereeae</taxon>
        <taxon>Carnegiea</taxon>
    </lineage>
</organism>
<evidence type="ECO:0000256" key="11">
    <source>
        <dbReference type="RuleBase" id="RU004335"/>
    </source>
</evidence>
<sequence length="549" mass="61228">MKPDLPANFACGGFEAYGFGLDPPTKDYKVVVIKGYRTRTDEDDSYHPPSVLVYSLRTDSWKYWGDLQHEYIVKNDGSYIFVTGCLYWLGLRTLPGDDKREMMISFSIALDSLQEIPVPMPSYDERACTSLGIHHDSVALYAVHPCHDNENENKKCFDIWTLTEGIFAGSWNPNFNSNKQTRKPLLSFVFLLLITPASRVESNIGVNYGTNADNLPPPDQVAKFLLDSTIINRVRLFDSDPDMIRAFAYTGISVTVTVPDVQIPRLTNLTFAQEWVKAYISPHVRSTNIIRILVGNEVLSTASKPLIVSLVSAMETLHAALVEESLDRKIQISTPHSLGILSNSDPPSLGRFRQGYDVYVLKPLLNFLRAIDSPFMVNPYPFFGTSNDTLNYALFRPNPGVLDNNTNVNYTNMLDAQLDAVFSAMKILGYDDVDIVIAETGWPSSGDPGQVGVDPQSAATYNANLVRHVTSGVGTPLMPNRIFETYIFELFDEDLKPGPTYEQHFGLFGPDLAPVYEIGIMRPNNASKFAPRSTTCSLITMLVCWLLVV</sequence>
<keyword evidence="5" id="KW-0325">Glycoprotein</keyword>
<evidence type="ECO:0000256" key="2">
    <source>
        <dbReference type="ARBA" id="ARBA00004609"/>
    </source>
</evidence>
<protein>
    <recommendedName>
        <fullName evidence="4">glucan endo-1,3-beta-D-glucosidase</fullName>
        <ecNumber evidence="4">3.2.1.39</ecNumber>
    </recommendedName>
</protein>
<evidence type="ECO:0000256" key="3">
    <source>
        <dbReference type="ARBA" id="ARBA00008773"/>
    </source>
</evidence>
<dbReference type="EC" id="3.2.1.39" evidence="4"/>
<dbReference type="GO" id="GO:0005975">
    <property type="term" value="P:carbohydrate metabolic process"/>
    <property type="evidence" value="ECO:0007669"/>
    <property type="project" value="InterPro"/>
</dbReference>
<keyword evidence="5" id="KW-0449">Lipoprotein</keyword>
<evidence type="ECO:0000256" key="6">
    <source>
        <dbReference type="ARBA" id="ARBA00022729"/>
    </source>
</evidence>
<keyword evidence="15" id="KW-1185">Reference proteome</keyword>
<evidence type="ECO:0000256" key="9">
    <source>
        <dbReference type="ARBA" id="ARBA00023157"/>
    </source>
</evidence>
<feature type="domain" description="F-box associated beta-propeller type 1" evidence="13">
    <location>
        <begin position="15"/>
        <end position="176"/>
    </location>
</feature>
<dbReference type="InterPro" id="IPR006527">
    <property type="entry name" value="F-box-assoc_dom_typ1"/>
</dbReference>
<dbReference type="Pfam" id="PF07734">
    <property type="entry name" value="FBA_1"/>
    <property type="match status" value="1"/>
</dbReference>
<dbReference type="InterPro" id="IPR000490">
    <property type="entry name" value="Glyco_hydro_17"/>
</dbReference>
<dbReference type="GO" id="GO:0042973">
    <property type="term" value="F:glucan endo-1,3-beta-D-glucosidase activity"/>
    <property type="evidence" value="ECO:0007669"/>
    <property type="project" value="UniProtKB-EC"/>
</dbReference>
<name>A0A9Q1QN66_9CARY</name>
<comment type="caution">
    <text evidence="14">The sequence shown here is derived from an EMBL/GenBank/DDBJ whole genome shotgun (WGS) entry which is preliminary data.</text>
</comment>
<evidence type="ECO:0000256" key="4">
    <source>
        <dbReference type="ARBA" id="ARBA00012780"/>
    </source>
</evidence>
<comment type="catalytic activity">
    <reaction evidence="1">
        <text>Hydrolysis of (1-&gt;3)-beta-D-glucosidic linkages in (1-&gt;3)-beta-D-glucans.</text>
        <dbReference type="EC" id="3.2.1.39"/>
    </reaction>
</comment>
<comment type="subcellular location">
    <subcellularLocation>
        <location evidence="2">Cell membrane</location>
        <topology evidence="2">Lipid-anchor</topology>
        <topology evidence="2">GPI-anchor</topology>
    </subcellularLocation>
</comment>
<keyword evidence="5" id="KW-0472">Membrane</keyword>
<dbReference type="PROSITE" id="PS00587">
    <property type="entry name" value="GLYCOSYL_HYDROL_F17"/>
    <property type="match status" value="1"/>
</dbReference>
<evidence type="ECO:0000259" key="13">
    <source>
        <dbReference type="Pfam" id="PF07734"/>
    </source>
</evidence>
<dbReference type="GO" id="GO:0098552">
    <property type="term" value="C:side of membrane"/>
    <property type="evidence" value="ECO:0007669"/>
    <property type="project" value="UniProtKB-KW"/>
</dbReference>
<dbReference type="EMBL" id="JAKOGI010000058">
    <property type="protein sequence ID" value="KAJ8446235.1"/>
    <property type="molecule type" value="Genomic_DNA"/>
</dbReference>
<keyword evidence="6" id="KW-0732">Signal</keyword>
<dbReference type="AlphaFoldDB" id="A0A9Q1QN66"/>
<evidence type="ECO:0000256" key="10">
    <source>
        <dbReference type="ARBA" id="ARBA00023295"/>
    </source>
</evidence>
<dbReference type="NCBIfam" id="TIGR01640">
    <property type="entry name" value="F_box_assoc_1"/>
    <property type="match status" value="1"/>
</dbReference>
<dbReference type="Pfam" id="PF00332">
    <property type="entry name" value="Glyco_hydro_17"/>
    <property type="match status" value="1"/>
</dbReference>
<evidence type="ECO:0000313" key="15">
    <source>
        <dbReference type="Proteomes" id="UP001153076"/>
    </source>
</evidence>
<keyword evidence="9" id="KW-1015">Disulfide bond</keyword>
<gene>
    <name evidence="14" type="ORF">Cgig2_016006</name>
</gene>
<keyword evidence="7 12" id="KW-0378">Hydrolase</keyword>
<accession>A0A9Q1QN66</accession>
<evidence type="ECO:0000256" key="7">
    <source>
        <dbReference type="ARBA" id="ARBA00022801"/>
    </source>
</evidence>
<dbReference type="OrthoDB" id="1938138at2759"/>
<proteinExistence type="inferred from homology"/>
<dbReference type="Gene3D" id="3.20.20.80">
    <property type="entry name" value="Glycosidases"/>
    <property type="match status" value="1"/>
</dbReference>
<keyword evidence="8" id="KW-0611">Plant defense</keyword>
<evidence type="ECO:0000313" key="14">
    <source>
        <dbReference type="EMBL" id="KAJ8446235.1"/>
    </source>
</evidence>
<evidence type="ECO:0000256" key="1">
    <source>
        <dbReference type="ARBA" id="ARBA00000382"/>
    </source>
</evidence>
<comment type="similarity">
    <text evidence="3 11">Belongs to the glycosyl hydrolase 17 family.</text>
</comment>
<dbReference type="InterPro" id="IPR044965">
    <property type="entry name" value="Glyco_hydro_17_plant"/>
</dbReference>
<dbReference type="SUPFAM" id="SSF51445">
    <property type="entry name" value="(Trans)glycosidases"/>
    <property type="match status" value="1"/>
</dbReference>
<keyword evidence="5" id="KW-0336">GPI-anchor</keyword>